<dbReference type="CDD" id="cd00209">
    <property type="entry name" value="DHFR"/>
    <property type="match status" value="1"/>
</dbReference>
<dbReference type="PANTHER" id="PTHR48069:SF3">
    <property type="entry name" value="DIHYDROFOLATE REDUCTASE"/>
    <property type="match status" value="1"/>
</dbReference>
<evidence type="ECO:0000313" key="7">
    <source>
        <dbReference type="EMBL" id="QHU29699.1"/>
    </source>
</evidence>
<dbReference type="InterPro" id="IPR001796">
    <property type="entry name" value="DHFR_dom"/>
</dbReference>
<evidence type="ECO:0000259" key="6">
    <source>
        <dbReference type="PROSITE" id="PS51330"/>
    </source>
</evidence>
<dbReference type="Gene3D" id="3.40.430.10">
    <property type="entry name" value="Dihydrofolate Reductase, subunit A"/>
    <property type="match status" value="1"/>
</dbReference>
<dbReference type="PANTHER" id="PTHR48069">
    <property type="entry name" value="DIHYDROFOLATE REDUCTASE"/>
    <property type="match status" value="1"/>
</dbReference>
<reference evidence="7" key="1">
    <citation type="journal article" date="2020" name="Nature">
        <title>Giant virus diversity and host interactions through global metagenomics.</title>
        <authorList>
            <person name="Schulz F."/>
            <person name="Roux S."/>
            <person name="Paez-Espino D."/>
            <person name="Jungbluth S."/>
            <person name="Walsh D.A."/>
            <person name="Denef V.J."/>
            <person name="McMahon K.D."/>
            <person name="Konstantinidis K.T."/>
            <person name="Eloe-Fadrosh E.A."/>
            <person name="Kyrpides N.C."/>
            <person name="Woyke T."/>
        </authorList>
    </citation>
    <scope>NUCLEOTIDE SEQUENCE</scope>
    <source>
        <strain evidence="7">GVMAG-M-3300027804-48</strain>
    </source>
</reference>
<feature type="domain" description="DHFR" evidence="6">
    <location>
        <begin position="2"/>
        <end position="177"/>
    </location>
</feature>
<organism evidence="7">
    <name type="scientific">viral metagenome</name>
    <dbReference type="NCBI Taxonomy" id="1070528"/>
    <lineage>
        <taxon>unclassified sequences</taxon>
        <taxon>metagenomes</taxon>
        <taxon>organismal metagenomes</taxon>
    </lineage>
</organism>
<sequence>MLYSIILASTLEGGIGHNNIIPWNIPEEMRIFRDVTSETKNYKKNVLIMGRKTWESLNCKPLKNRLNIVITSDNNFINSDNVKSFSNIKNAFEYCQKRIDIHKVFVIGGKMIYDLCFNKYSDNIENVYLTIINKNYNCNTKINLKIILKNYEALIDDVIFHNEFLHMKMIKKPPQAQ</sequence>
<dbReference type="GO" id="GO:0046452">
    <property type="term" value="P:dihydrofolate metabolic process"/>
    <property type="evidence" value="ECO:0007669"/>
    <property type="project" value="TreeGrafter"/>
</dbReference>
<proteinExistence type="predicted"/>
<comment type="pathway">
    <text evidence="1">Cofactor biosynthesis; tetrahydrofolate biosynthesis; 5,6,7,8-tetrahydrofolate from 7,8-dihydrofolate: step 1/1.</text>
</comment>
<dbReference type="EC" id="1.5.1.3" evidence="2"/>
<keyword evidence="4" id="KW-0521">NADP</keyword>
<keyword evidence="5" id="KW-0560">Oxidoreductase</keyword>
<dbReference type="GO" id="GO:0004146">
    <property type="term" value="F:dihydrofolate reductase activity"/>
    <property type="evidence" value="ECO:0007669"/>
    <property type="project" value="UniProtKB-EC"/>
</dbReference>
<evidence type="ECO:0000256" key="4">
    <source>
        <dbReference type="ARBA" id="ARBA00022857"/>
    </source>
</evidence>
<dbReference type="InterPro" id="IPR017925">
    <property type="entry name" value="DHFR_CS"/>
</dbReference>
<dbReference type="PROSITE" id="PS51330">
    <property type="entry name" value="DHFR_2"/>
    <property type="match status" value="1"/>
</dbReference>
<keyword evidence="3" id="KW-0554">One-carbon metabolism</keyword>
<dbReference type="PRINTS" id="PR00070">
    <property type="entry name" value="DHFR"/>
</dbReference>
<dbReference type="GO" id="GO:0050661">
    <property type="term" value="F:NADP binding"/>
    <property type="evidence" value="ECO:0007669"/>
    <property type="project" value="InterPro"/>
</dbReference>
<dbReference type="GO" id="GO:0046655">
    <property type="term" value="P:folic acid metabolic process"/>
    <property type="evidence" value="ECO:0007669"/>
    <property type="project" value="TreeGrafter"/>
</dbReference>
<dbReference type="SUPFAM" id="SSF53597">
    <property type="entry name" value="Dihydrofolate reductase-like"/>
    <property type="match status" value="1"/>
</dbReference>
<evidence type="ECO:0000256" key="3">
    <source>
        <dbReference type="ARBA" id="ARBA00022563"/>
    </source>
</evidence>
<accession>A0A6C0LFJ0</accession>
<dbReference type="GO" id="GO:0046654">
    <property type="term" value="P:tetrahydrofolate biosynthetic process"/>
    <property type="evidence" value="ECO:0007669"/>
    <property type="project" value="InterPro"/>
</dbReference>
<evidence type="ECO:0000256" key="2">
    <source>
        <dbReference type="ARBA" id="ARBA00012856"/>
    </source>
</evidence>
<evidence type="ECO:0000256" key="1">
    <source>
        <dbReference type="ARBA" id="ARBA00004903"/>
    </source>
</evidence>
<dbReference type="AlphaFoldDB" id="A0A6C0LFJ0"/>
<dbReference type="EMBL" id="MN740493">
    <property type="protein sequence ID" value="QHU29699.1"/>
    <property type="molecule type" value="Genomic_DNA"/>
</dbReference>
<protein>
    <recommendedName>
        <fullName evidence="2">dihydrofolate reductase</fullName>
        <ecNumber evidence="2">1.5.1.3</ecNumber>
    </recommendedName>
</protein>
<dbReference type="InterPro" id="IPR024072">
    <property type="entry name" value="DHFR-like_dom_sf"/>
</dbReference>
<name>A0A6C0LFJ0_9ZZZZ</name>
<dbReference type="InterPro" id="IPR012259">
    <property type="entry name" value="DHFR"/>
</dbReference>
<dbReference type="Pfam" id="PF00186">
    <property type="entry name" value="DHFR_1"/>
    <property type="match status" value="1"/>
</dbReference>
<dbReference type="PROSITE" id="PS00075">
    <property type="entry name" value="DHFR_1"/>
    <property type="match status" value="1"/>
</dbReference>
<dbReference type="GO" id="GO:0006730">
    <property type="term" value="P:one-carbon metabolic process"/>
    <property type="evidence" value="ECO:0007669"/>
    <property type="project" value="UniProtKB-KW"/>
</dbReference>
<dbReference type="GO" id="GO:0005739">
    <property type="term" value="C:mitochondrion"/>
    <property type="evidence" value="ECO:0007669"/>
    <property type="project" value="TreeGrafter"/>
</dbReference>
<evidence type="ECO:0000256" key="5">
    <source>
        <dbReference type="ARBA" id="ARBA00023002"/>
    </source>
</evidence>